<dbReference type="STRING" id="1429867.A0A0G4P8G3"/>
<dbReference type="EMBL" id="HG793140">
    <property type="protein sequence ID" value="CRL22554.1"/>
    <property type="molecule type" value="Genomic_DNA"/>
</dbReference>
<gene>
    <name evidence="1" type="ORF">PCAMFM013_S007g000535</name>
</gene>
<accession>A0A0G4P8G3</accession>
<organism evidence="1 2">
    <name type="scientific">Penicillium camemberti (strain FM 013)</name>
    <dbReference type="NCBI Taxonomy" id="1429867"/>
    <lineage>
        <taxon>Eukaryota</taxon>
        <taxon>Fungi</taxon>
        <taxon>Dikarya</taxon>
        <taxon>Ascomycota</taxon>
        <taxon>Pezizomycotina</taxon>
        <taxon>Eurotiomycetes</taxon>
        <taxon>Eurotiomycetidae</taxon>
        <taxon>Eurotiales</taxon>
        <taxon>Aspergillaceae</taxon>
        <taxon>Penicillium</taxon>
    </lineage>
</organism>
<keyword evidence="2" id="KW-1185">Reference proteome</keyword>
<proteinExistence type="predicted"/>
<sequence length="420" mass="49090">MFNVNITFEMRYPVDVHFVDGIPDLVAYYLRLLSDITPTLLSLLYLLCTGSVFFDVVHHMLHRCNKSSRPLFRRLARVHHYHHLYFTRHMNFDGRYLQQNRFQALPLELALQIVGSTLGYLFASYMTPNGLVWCTRNQLLSIIGFETLRSTFVILTCGRDSNHLIYKTAPKDTNWILVGPEFHALHHVYPDRYMSSFIKVFDWIWGTAYSFRRKRFTITKGSGAFTQGIIKDLEREEGVACIRKLTIGTDWDHHDFDKVIPTLSNTDVLILAHAYDGEDALGSNCDSATRFIKLFKQCRATRPACQTLPEVWYIGREIDFHPFWRNARPQRDSQSKRRTFLPHARSCFDDPDIIYRHIVLPSFLSSVGNAVFSADWAARCAMWWIRRGARYIPVTYTGIAWLDYFKFMYRIPYATDADQM</sequence>
<name>A0A0G4P8G3_PENC3</name>
<reference evidence="1 2" key="1">
    <citation type="journal article" date="2014" name="Nat. Commun.">
        <title>Multiple recent horizontal transfers of a large genomic region in cheese making fungi.</title>
        <authorList>
            <person name="Cheeseman K."/>
            <person name="Ropars J."/>
            <person name="Renault P."/>
            <person name="Dupont J."/>
            <person name="Gouzy J."/>
            <person name="Branca A."/>
            <person name="Abraham A.L."/>
            <person name="Ceppi M."/>
            <person name="Conseiller E."/>
            <person name="Debuchy R."/>
            <person name="Malagnac F."/>
            <person name="Goarin A."/>
            <person name="Silar P."/>
            <person name="Lacoste S."/>
            <person name="Sallet E."/>
            <person name="Bensimon A."/>
            <person name="Giraud T."/>
            <person name="Brygoo Y."/>
        </authorList>
    </citation>
    <scope>NUCLEOTIDE SEQUENCE [LARGE SCALE GENOMIC DNA]</scope>
    <source>
        <strain evidence="2">FM 013</strain>
    </source>
</reference>
<evidence type="ECO:0000313" key="1">
    <source>
        <dbReference type="EMBL" id="CRL22554.1"/>
    </source>
</evidence>
<evidence type="ECO:0000313" key="2">
    <source>
        <dbReference type="Proteomes" id="UP000053732"/>
    </source>
</evidence>
<protein>
    <submittedName>
        <fullName evidence="1">Fatty acid hydroxylase</fullName>
    </submittedName>
</protein>
<dbReference type="Proteomes" id="UP000053732">
    <property type="component" value="Unassembled WGS sequence"/>
</dbReference>
<dbReference type="AlphaFoldDB" id="A0A0G4P8G3"/>